<dbReference type="Gene3D" id="3.40.50.2000">
    <property type="entry name" value="Glycogen Phosphorylase B"/>
    <property type="match status" value="2"/>
</dbReference>
<organism evidence="5 6">
    <name type="scientific">Punica granatum</name>
    <name type="common">Pomegranate</name>
    <dbReference type="NCBI Taxonomy" id="22663"/>
    <lineage>
        <taxon>Eukaryota</taxon>
        <taxon>Viridiplantae</taxon>
        <taxon>Streptophyta</taxon>
        <taxon>Embryophyta</taxon>
        <taxon>Tracheophyta</taxon>
        <taxon>Spermatophyta</taxon>
        <taxon>Magnoliopsida</taxon>
        <taxon>eudicotyledons</taxon>
        <taxon>Gunneridae</taxon>
        <taxon>Pentapetalae</taxon>
        <taxon>rosids</taxon>
        <taxon>malvids</taxon>
        <taxon>Myrtales</taxon>
        <taxon>Lythraceae</taxon>
        <taxon>Punica</taxon>
    </lineage>
</organism>
<accession>A0A2I0KW66</accession>
<sequence>MEEAIALYPGPQFHHVVMMVELGKLIHRHRPGFAFKFLLTNDHTSSPGASSYISGIQSSLPDVSFTHLPPVAPQKCQNEIELAFKTMRLNVHGVSEALRSISLTSRVLALVTSTIYAPYDLLNIPTYYHFTSCASVLSFFLYLPTLHDRTTGSFKDQGDALLTDVPGLPPVRASHMPEPVLDRDNPAYPNFLDFSSSLPRARGIILNTFDSLEPRALRAIADGDCVPSRTTPPVYCIGPLISNTRDRERHASSQGYVLMFDKDQVDEASSLAADSCLACDAFISSMSATWLDKQPSGSVVFLCFGTGGAFSEPQLREIATGLERSGHRFLWAVKNPPPDISTEPDLNKLLPEGFLERTEGKGMVVKSWAPQGAVLRHGSVGGFVTHCGWNSVVEAVSSGVPMLAWPLYAEQRMNNVVLVEEFGVAIPVAGDGRGEGEGEVLISAEDVERRVRELMGDGDDGKGRIVRERCKEMRDSAMAAWSHGGSSLSAFSKLLDSWKHGALVVNKANLT</sequence>
<evidence type="ECO:0000256" key="1">
    <source>
        <dbReference type="ARBA" id="ARBA00009995"/>
    </source>
</evidence>
<evidence type="ECO:0000256" key="4">
    <source>
        <dbReference type="RuleBase" id="RU362057"/>
    </source>
</evidence>
<dbReference type="FunFam" id="3.40.50.2000:FF:000056">
    <property type="entry name" value="Glycosyltransferase"/>
    <property type="match status" value="1"/>
</dbReference>
<dbReference type="Pfam" id="PF00201">
    <property type="entry name" value="UDPGT"/>
    <property type="match status" value="1"/>
</dbReference>
<dbReference type="AlphaFoldDB" id="A0A2I0KW66"/>
<dbReference type="GO" id="GO:0035251">
    <property type="term" value="F:UDP-glucosyltransferase activity"/>
    <property type="evidence" value="ECO:0007669"/>
    <property type="project" value="InterPro"/>
</dbReference>
<comment type="caution">
    <text evidence="5">The sequence shown here is derived from an EMBL/GenBank/DDBJ whole genome shotgun (WGS) entry which is preliminary data.</text>
</comment>
<dbReference type="Proteomes" id="UP000233551">
    <property type="component" value="Unassembled WGS sequence"/>
</dbReference>
<dbReference type="InterPro" id="IPR050481">
    <property type="entry name" value="UDP-glycosyltransf_plant"/>
</dbReference>
<dbReference type="PANTHER" id="PTHR48048:SF56">
    <property type="entry name" value="GLYCOSYLTRANSFERASE"/>
    <property type="match status" value="1"/>
</dbReference>
<protein>
    <recommendedName>
        <fullName evidence="4">Glycosyltransferase</fullName>
        <ecNumber evidence="4">2.4.1.-</ecNumber>
    </recommendedName>
</protein>
<gene>
    <name evidence="5" type="ORF">CRG98_006980</name>
</gene>
<proteinExistence type="inferred from homology"/>
<reference evidence="5 6" key="1">
    <citation type="submission" date="2017-11" db="EMBL/GenBank/DDBJ databases">
        <title>De-novo sequencing of pomegranate (Punica granatum L.) genome.</title>
        <authorList>
            <person name="Akparov Z."/>
            <person name="Amiraslanov A."/>
            <person name="Hajiyeva S."/>
            <person name="Abbasov M."/>
            <person name="Kaur K."/>
            <person name="Hamwieh A."/>
            <person name="Solovyev V."/>
            <person name="Salamov A."/>
            <person name="Braich B."/>
            <person name="Kosarev P."/>
            <person name="Mahmoud A."/>
            <person name="Hajiyev E."/>
            <person name="Babayeva S."/>
            <person name="Izzatullayeva V."/>
            <person name="Mammadov A."/>
            <person name="Mammadov A."/>
            <person name="Sharifova S."/>
            <person name="Ojaghi J."/>
            <person name="Eynullazada K."/>
            <person name="Bayramov B."/>
            <person name="Abdulazimova A."/>
            <person name="Shahmuradov I."/>
        </authorList>
    </citation>
    <scope>NUCLEOTIDE SEQUENCE [LARGE SCALE GENOMIC DNA]</scope>
    <source>
        <strain evidence="6">cv. AG2017</strain>
        <tissue evidence="5">Leaf</tissue>
    </source>
</reference>
<dbReference type="PANTHER" id="PTHR48048">
    <property type="entry name" value="GLYCOSYLTRANSFERASE"/>
    <property type="match status" value="1"/>
</dbReference>
<name>A0A2I0KW66_PUNGR</name>
<dbReference type="InterPro" id="IPR002213">
    <property type="entry name" value="UDP_glucos_trans"/>
</dbReference>
<dbReference type="EC" id="2.4.1.-" evidence="4"/>
<dbReference type="SUPFAM" id="SSF53756">
    <property type="entry name" value="UDP-Glycosyltransferase/glycogen phosphorylase"/>
    <property type="match status" value="1"/>
</dbReference>
<keyword evidence="3" id="KW-0328">Glycosyltransferase</keyword>
<dbReference type="InterPro" id="IPR035595">
    <property type="entry name" value="UDP_glycos_trans_CS"/>
</dbReference>
<evidence type="ECO:0000256" key="3">
    <source>
        <dbReference type="RuleBase" id="RU003718"/>
    </source>
</evidence>
<keyword evidence="2 3" id="KW-0808">Transferase</keyword>
<comment type="similarity">
    <text evidence="1 3">Belongs to the UDP-glycosyltransferase family.</text>
</comment>
<dbReference type="CDD" id="cd03784">
    <property type="entry name" value="GT1_Gtf-like"/>
    <property type="match status" value="1"/>
</dbReference>
<dbReference type="EMBL" id="PGOL01000319">
    <property type="protein sequence ID" value="PKI72603.1"/>
    <property type="molecule type" value="Genomic_DNA"/>
</dbReference>
<evidence type="ECO:0000313" key="5">
    <source>
        <dbReference type="EMBL" id="PKI72603.1"/>
    </source>
</evidence>
<evidence type="ECO:0000313" key="6">
    <source>
        <dbReference type="Proteomes" id="UP000233551"/>
    </source>
</evidence>
<dbReference type="PROSITE" id="PS00375">
    <property type="entry name" value="UDPGT"/>
    <property type="match status" value="1"/>
</dbReference>
<keyword evidence="6" id="KW-1185">Reference proteome</keyword>
<evidence type="ECO:0000256" key="2">
    <source>
        <dbReference type="ARBA" id="ARBA00022679"/>
    </source>
</evidence>